<dbReference type="Pfam" id="PF13191">
    <property type="entry name" value="AAA_16"/>
    <property type="match status" value="1"/>
</dbReference>
<accession>A0A2T0SME8</accession>
<dbReference type="InterPro" id="IPR016032">
    <property type="entry name" value="Sig_transdc_resp-reg_C-effctor"/>
</dbReference>
<dbReference type="AlphaFoldDB" id="A0A2T0SME8"/>
<dbReference type="Gene3D" id="3.40.50.300">
    <property type="entry name" value="P-loop containing nucleotide triphosphate hydrolases"/>
    <property type="match status" value="1"/>
</dbReference>
<dbReference type="Gene3D" id="1.25.40.10">
    <property type="entry name" value="Tetratricopeptide repeat domain"/>
    <property type="match status" value="1"/>
</dbReference>
<evidence type="ECO:0000313" key="3">
    <source>
        <dbReference type="Proteomes" id="UP000239494"/>
    </source>
</evidence>
<feature type="domain" description="HTH luxR-type" evidence="1">
    <location>
        <begin position="797"/>
        <end position="859"/>
    </location>
</feature>
<dbReference type="Gene3D" id="1.10.10.10">
    <property type="entry name" value="Winged helix-like DNA-binding domain superfamily/Winged helix DNA-binding domain"/>
    <property type="match status" value="1"/>
</dbReference>
<sequence length="865" mass="90233">MLISRGVAVDGFDGVRRLVLHGPAGIGKSTVARALAERAPRAVWLAPDAADADLPFAGLAELRGMVPREVGPVTAAVDRLVARGRAAEVVRALGPRTLLVLDNAQWLDVQSAELLAFALRQAPAGLRVVAVERTHRVPVRAAAVCGEGAARWGLPPLAADGIAELLAQRGLRYRWAGRVHALSGGNPALALELGAAIAALDHDLRPFEAVPVPERVRAVVRERWAEVGPEAVRTLRVAALADRPTVAVLHRACGAEADGHLAEAVAADLVSVDDTDHVRFTAGVLASTAGVPHAELLALHGILAEVADDPVERARHAALAADEPDAGVARRTQEAAAVARAHGNRALAAELGLLAARRTPAADEAELVARSVRAAVDAGFAGHVERAREAANLVLARSTDAADRVHARLSLVDVSGQSLAAADEEFAHAYAEAEGNPALVAAVRLRESWKANLCDGDPVAARAVAADSAELAARGGDLAVRAMALTMQARMERVLGMPSADAVLARALALPVDGSALGVHNSPAYLAVRHALFDHRLVDARAQLLALLPAAERSGSAEDVTDVLRSLAEVEARAGQCGVALHHARRAVRTTAEAGLSPGPAWCTAALAEAAGGTFERALDYARRGARASEEEHDRVFLSRTLHAAGAVLLATDRAAEAVGVLTRVRVLEDEQVVGDPSILRWHGDLAEALTAVGEEEAARELVARTRAATDHAGVLVGLDRAEGVLTSDVDLLAAAAARAVLPLERGRTLLSLAGVHRRGRRRGAARAVLREAVELFAGLEAHPWTALAQDAADRLAPRPGAGLTEAEARVAELVGRGASNQQVASALAVSVKTVEATLTRVYRKAGVRSRSQLAANRGQQPPQL</sequence>
<dbReference type="PRINTS" id="PR00038">
    <property type="entry name" value="HTHLUXR"/>
</dbReference>
<evidence type="ECO:0000313" key="2">
    <source>
        <dbReference type="EMBL" id="PRY34575.1"/>
    </source>
</evidence>
<dbReference type="PROSITE" id="PS50043">
    <property type="entry name" value="HTH_LUXR_2"/>
    <property type="match status" value="1"/>
</dbReference>
<dbReference type="GO" id="GO:0006355">
    <property type="term" value="P:regulation of DNA-templated transcription"/>
    <property type="evidence" value="ECO:0007669"/>
    <property type="project" value="InterPro"/>
</dbReference>
<name>A0A2T0SME8_9PSEU</name>
<dbReference type="InterPro" id="IPR036388">
    <property type="entry name" value="WH-like_DNA-bd_sf"/>
</dbReference>
<dbReference type="InterPro" id="IPR027417">
    <property type="entry name" value="P-loop_NTPase"/>
</dbReference>
<dbReference type="Pfam" id="PF00196">
    <property type="entry name" value="GerE"/>
    <property type="match status" value="1"/>
</dbReference>
<dbReference type="CDD" id="cd06170">
    <property type="entry name" value="LuxR_C_like"/>
    <property type="match status" value="1"/>
</dbReference>
<dbReference type="InterPro" id="IPR000792">
    <property type="entry name" value="Tscrpt_reg_LuxR_C"/>
</dbReference>
<dbReference type="SUPFAM" id="SSF46894">
    <property type="entry name" value="C-terminal effector domain of the bipartite response regulators"/>
    <property type="match status" value="1"/>
</dbReference>
<comment type="caution">
    <text evidence="2">The sequence shown here is derived from an EMBL/GenBank/DDBJ whole genome shotgun (WGS) entry which is preliminary data.</text>
</comment>
<reference evidence="2 3" key="1">
    <citation type="submission" date="2018-03" db="EMBL/GenBank/DDBJ databases">
        <title>Genomic Encyclopedia of Archaeal and Bacterial Type Strains, Phase II (KMG-II): from individual species to whole genera.</title>
        <authorList>
            <person name="Goeker M."/>
        </authorList>
    </citation>
    <scope>NUCLEOTIDE SEQUENCE [LARGE SCALE GENOMIC DNA]</scope>
    <source>
        <strain evidence="2 3">DSM 44720</strain>
    </source>
</reference>
<dbReference type="SUPFAM" id="SSF52540">
    <property type="entry name" value="P-loop containing nucleoside triphosphate hydrolases"/>
    <property type="match status" value="1"/>
</dbReference>
<gene>
    <name evidence="2" type="ORF">CLV43_11682</name>
</gene>
<dbReference type="EMBL" id="PVTF01000016">
    <property type="protein sequence ID" value="PRY34575.1"/>
    <property type="molecule type" value="Genomic_DNA"/>
</dbReference>
<keyword evidence="3" id="KW-1185">Reference proteome</keyword>
<keyword evidence="2" id="KW-0238">DNA-binding</keyword>
<organism evidence="2 3">
    <name type="scientific">Umezawaea tangerina</name>
    <dbReference type="NCBI Taxonomy" id="84725"/>
    <lineage>
        <taxon>Bacteria</taxon>
        <taxon>Bacillati</taxon>
        <taxon>Actinomycetota</taxon>
        <taxon>Actinomycetes</taxon>
        <taxon>Pseudonocardiales</taxon>
        <taxon>Pseudonocardiaceae</taxon>
        <taxon>Umezawaea</taxon>
    </lineage>
</organism>
<dbReference type="Proteomes" id="UP000239494">
    <property type="component" value="Unassembled WGS sequence"/>
</dbReference>
<dbReference type="InterPro" id="IPR041664">
    <property type="entry name" value="AAA_16"/>
</dbReference>
<protein>
    <submittedName>
        <fullName evidence="2">DNA-binding CsgD family transcriptional regulator</fullName>
    </submittedName>
</protein>
<dbReference type="SUPFAM" id="SSF48452">
    <property type="entry name" value="TPR-like"/>
    <property type="match status" value="1"/>
</dbReference>
<evidence type="ECO:0000259" key="1">
    <source>
        <dbReference type="PROSITE" id="PS50043"/>
    </source>
</evidence>
<proteinExistence type="predicted"/>
<dbReference type="RefSeq" id="WP_170156223.1">
    <property type="nucleotide sequence ID" value="NZ_PVTF01000016.1"/>
</dbReference>
<dbReference type="SMART" id="SM00421">
    <property type="entry name" value="HTH_LUXR"/>
    <property type="match status" value="1"/>
</dbReference>
<dbReference type="InterPro" id="IPR011990">
    <property type="entry name" value="TPR-like_helical_dom_sf"/>
</dbReference>
<dbReference type="GO" id="GO:0003677">
    <property type="term" value="F:DNA binding"/>
    <property type="evidence" value="ECO:0007669"/>
    <property type="project" value="UniProtKB-KW"/>
</dbReference>